<gene>
    <name evidence="1" type="ORF">CB5_LOCUS19172</name>
</gene>
<dbReference type="InterPro" id="IPR021109">
    <property type="entry name" value="Peptidase_aspartic_dom_sf"/>
</dbReference>
<proteinExistence type="predicted"/>
<dbReference type="EMBL" id="LR862153">
    <property type="protein sequence ID" value="CAD1835961.1"/>
    <property type="molecule type" value="Genomic_DNA"/>
</dbReference>
<dbReference type="PANTHER" id="PTHR33240:SF15">
    <property type="entry name" value="GAG-PRO-LIKE PROTEIN"/>
    <property type="match status" value="1"/>
</dbReference>
<dbReference type="SUPFAM" id="SSF50630">
    <property type="entry name" value="Acid proteases"/>
    <property type="match status" value="1"/>
</dbReference>
<dbReference type="CDD" id="cd00303">
    <property type="entry name" value="retropepsin_like"/>
    <property type="match status" value="1"/>
</dbReference>
<accession>A0A6V7PYW4</accession>
<evidence type="ECO:0000313" key="1">
    <source>
        <dbReference type="EMBL" id="CAD1835961.1"/>
    </source>
</evidence>
<dbReference type="PANTHER" id="PTHR33240">
    <property type="entry name" value="OS08G0508500 PROTEIN"/>
    <property type="match status" value="1"/>
</dbReference>
<sequence length="320" mass="36354">MTLPQLRKSQRFILGMSQPMDPKASKVILEKPPEEMTKHLRPLYIRAHIDGKPVSSVLVDNGAAVHILQLRMVRRLSKSEQDFIPSEVSVTSFDGGVAQTKGIIPVDLTVGNTTKVSAFFVVDGTVAYNALLGRDWIHSNWCIPSSLHQFLVFWNDKNEIEIVLADNRPFTVNANLAEAQLYHRNKLGLDRLSFLNQAQGKLGVKEALVPSESEASCYREIANYEWRRKLTDATVKHIPNTYSDHTPFLIDLFGAVSSPTTRRPFRFQAAWLTHRGFYPLVCENVHNDMEFSAALEGLTAKVKWWNSNVFGNIHWRKKRI</sequence>
<name>A0A6V7PYW4_ANACO</name>
<organism evidence="1">
    <name type="scientific">Ananas comosus var. bracteatus</name>
    <name type="common">red pineapple</name>
    <dbReference type="NCBI Taxonomy" id="296719"/>
    <lineage>
        <taxon>Eukaryota</taxon>
        <taxon>Viridiplantae</taxon>
        <taxon>Streptophyta</taxon>
        <taxon>Embryophyta</taxon>
        <taxon>Tracheophyta</taxon>
        <taxon>Spermatophyta</taxon>
        <taxon>Magnoliopsida</taxon>
        <taxon>Liliopsida</taxon>
        <taxon>Poales</taxon>
        <taxon>Bromeliaceae</taxon>
        <taxon>Bromelioideae</taxon>
        <taxon>Ananas</taxon>
    </lineage>
</organism>
<dbReference type="AlphaFoldDB" id="A0A6V7PYW4"/>
<reference evidence="1" key="1">
    <citation type="submission" date="2020-07" db="EMBL/GenBank/DDBJ databases">
        <authorList>
            <person name="Lin J."/>
        </authorList>
    </citation>
    <scope>NUCLEOTIDE SEQUENCE</scope>
</reference>
<protein>
    <submittedName>
        <fullName evidence="1">Uncharacterized protein</fullName>
    </submittedName>
</protein>
<dbReference type="Gene3D" id="2.40.70.10">
    <property type="entry name" value="Acid Proteases"/>
    <property type="match status" value="1"/>
</dbReference>